<dbReference type="AlphaFoldDB" id="A0A6C0BLX7"/>
<proteinExistence type="predicted"/>
<sequence>MQMSQFQLPFTTQYFCQTGQCDHCGGLSIDFRYTHYFQSQWVSVSHATYSWMQVITEQVPGWKPSHETLMKVAKPYFTLNTDHLNQIADQCRISHEILLEQYEKMDPQFDRTCQRFLDQCSDSYLLSILDDIVSSEIEYVNNQVANQQDLKLGLEIYPYRFLRMGIILPHNLSQVGLDDYQSLCKVYGLPINASHEIFLSQVIHEYRQHLLNLSNVLPEMMDHPMIHHLLQHINQYPKYPKHHVVPANPTAPINIPQPHQSNPSSLVFIPPHLLRESTGFTPPNQRKSLSF</sequence>
<name>A0A6C0BLX7_9ZZZZ</name>
<organism evidence="1">
    <name type="scientific">viral metagenome</name>
    <dbReference type="NCBI Taxonomy" id="1070528"/>
    <lineage>
        <taxon>unclassified sequences</taxon>
        <taxon>metagenomes</taxon>
        <taxon>organismal metagenomes</taxon>
    </lineage>
</organism>
<evidence type="ECO:0000313" key="1">
    <source>
        <dbReference type="EMBL" id="QHS92303.1"/>
    </source>
</evidence>
<protein>
    <submittedName>
        <fullName evidence="1">Uncharacterized protein</fullName>
    </submittedName>
</protein>
<reference evidence="1" key="1">
    <citation type="journal article" date="2020" name="Nature">
        <title>Giant virus diversity and host interactions through global metagenomics.</title>
        <authorList>
            <person name="Schulz F."/>
            <person name="Roux S."/>
            <person name="Paez-Espino D."/>
            <person name="Jungbluth S."/>
            <person name="Walsh D.A."/>
            <person name="Denef V.J."/>
            <person name="McMahon K.D."/>
            <person name="Konstantinidis K.T."/>
            <person name="Eloe-Fadrosh E.A."/>
            <person name="Kyrpides N.C."/>
            <person name="Woyke T."/>
        </authorList>
    </citation>
    <scope>NUCLEOTIDE SEQUENCE</scope>
    <source>
        <strain evidence="1">GVMAG-M-3300014204-73</strain>
    </source>
</reference>
<accession>A0A6C0BLX7</accession>
<dbReference type="EMBL" id="MN739177">
    <property type="protein sequence ID" value="QHS92303.1"/>
    <property type="molecule type" value="Genomic_DNA"/>
</dbReference>